<name>A0A2V3IXC9_9FLOR</name>
<dbReference type="Proteomes" id="UP000247409">
    <property type="component" value="Unassembled WGS sequence"/>
</dbReference>
<organism evidence="2 3">
    <name type="scientific">Gracilariopsis chorda</name>
    <dbReference type="NCBI Taxonomy" id="448386"/>
    <lineage>
        <taxon>Eukaryota</taxon>
        <taxon>Rhodophyta</taxon>
        <taxon>Florideophyceae</taxon>
        <taxon>Rhodymeniophycidae</taxon>
        <taxon>Gracilariales</taxon>
        <taxon>Gracilariaceae</taxon>
        <taxon>Gracilariopsis</taxon>
    </lineage>
</organism>
<sequence>MNPAEEDLQKARKEGNIFGVRRPREESDNSAAHIEEIIPVPSRNQPSQQKKRQKPSIDLPLEKKLQLDVVRHMETVTSSKLSVADAIHKSLIQRAAPPRDDLRTIIREEITAALSSDLRQTPAALPSTSLPVSEANPFRAFASRFASNRDHRQS</sequence>
<evidence type="ECO:0000256" key="1">
    <source>
        <dbReference type="SAM" id="MobiDB-lite"/>
    </source>
</evidence>
<dbReference type="EMBL" id="NBIV01000053">
    <property type="protein sequence ID" value="PXF45790.1"/>
    <property type="molecule type" value="Genomic_DNA"/>
</dbReference>
<comment type="caution">
    <text evidence="2">The sequence shown here is derived from an EMBL/GenBank/DDBJ whole genome shotgun (WGS) entry which is preliminary data.</text>
</comment>
<keyword evidence="3" id="KW-1185">Reference proteome</keyword>
<evidence type="ECO:0000313" key="3">
    <source>
        <dbReference type="Proteomes" id="UP000247409"/>
    </source>
</evidence>
<reference evidence="2 3" key="1">
    <citation type="journal article" date="2018" name="Mol. Biol. Evol.">
        <title>Analysis of the draft genome of the red seaweed Gracilariopsis chorda provides insights into genome size evolution in Rhodophyta.</title>
        <authorList>
            <person name="Lee J."/>
            <person name="Yang E.C."/>
            <person name="Graf L."/>
            <person name="Yang J.H."/>
            <person name="Qiu H."/>
            <person name="Zel Zion U."/>
            <person name="Chan C.X."/>
            <person name="Stephens T.G."/>
            <person name="Weber A.P.M."/>
            <person name="Boo G.H."/>
            <person name="Boo S.M."/>
            <person name="Kim K.M."/>
            <person name="Shin Y."/>
            <person name="Jung M."/>
            <person name="Lee S.J."/>
            <person name="Yim H.S."/>
            <person name="Lee J.H."/>
            <person name="Bhattacharya D."/>
            <person name="Yoon H.S."/>
        </authorList>
    </citation>
    <scope>NUCLEOTIDE SEQUENCE [LARGE SCALE GENOMIC DNA]</scope>
    <source>
        <strain evidence="2 3">SKKU-2015</strain>
        <tissue evidence="2">Whole body</tissue>
    </source>
</reference>
<protein>
    <submittedName>
        <fullName evidence="2">Uncharacterized protein</fullName>
    </submittedName>
</protein>
<proteinExistence type="predicted"/>
<evidence type="ECO:0000313" key="2">
    <source>
        <dbReference type="EMBL" id="PXF45790.1"/>
    </source>
</evidence>
<dbReference type="AlphaFoldDB" id="A0A2V3IXC9"/>
<gene>
    <name evidence="2" type="ORF">BWQ96_04457</name>
</gene>
<accession>A0A2V3IXC9</accession>
<feature type="region of interest" description="Disordered" evidence="1">
    <location>
        <begin position="1"/>
        <end position="59"/>
    </location>
</feature>